<dbReference type="PANTHER" id="PTHR33446:SF2">
    <property type="entry name" value="PROTEIN TONB"/>
    <property type="match status" value="1"/>
</dbReference>
<accession>A0A6G9AYE3</accession>
<dbReference type="InterPro" id="IPR006260">
    <property type="entry name" value="TonB/TolA_C"/>
</dbReference>
<proteinExistence type="inferred from homology"/>
<sequence length="485" mass="54146">MKRLFLLCSFIFLCFHSSAQQTPYQAFEVDSAAEPHGGTPFLNTFLQTNLRKPIAAEAKGIGGRIVVSAIVEVDGHVSDVKVMNSLRPDLDREAVRVFTLFKAWKPAYKAGKTVRQQIMIPIMFKSNVPFPYNNGARVSYFDADQKSLADSSDKVRYKQISPLDTNGFPNGDIVVYKLKGSDWKEHYRLPLVRKKSLYPGPSSKQNYQVGYQNSDKAWDGNVLILNESGSPVSRLFYKNGIPAGWGLTYYPNGSVAKKTDELEDGVSVTSWYTNGQIKQVKKEIKPQPLKAKTPEIVTAYWDSTGQQLVSDGNGRAIYQEFVESRADSARQTTFIEQGLYENGLKQGTWTGRYADGSYFYEEQYDKGICQQGKAQVAGSDTLRYTEVEQQAGFSGGLPALGQFLSQNLSYPIGAQRAGAQGRVFVSFTVCTDGTLCDYEVLKSVHPELDKEAVRVVQKMSGRWTPGTNRGQKVRVKYNLPINFTF</sequence>
<comment type="subcellular location">
    <subcellularLocation>
        <location evidence="1">Cell inner membrane</location>
        <topology evidence="1">Single-pass membrane protein</topology>
        <orientation evidence="1">Periplasmic side</orientation>
    </subcellularLocation>
</comment>
<evidence type="ECO:0000313" key="13">
    <source>
        <dbReference type="Proteomes" id="UP000501802"/>
    </source>
</evidence>
<evidence type="ECO:0000256" key="2">
    <source>
        <dbReference type="ARBA" id="ARBA00006555"/>
    </source>
</evidence>
<organism evidence="12 13">
    <name type="scientific">Spirosoma aureum</name>
    <dbReference type="NCBI Taxonomy" id="2692134"/>
    <lineage>
        <taxon>Bacteria</taxon>
        <taxon>Pseudomonadati</taxon>
        <taxon>Bacteroidota</taxon>
        <taxon>Cytophagia</taxon>
        <taxon>Cytophagales</taxon>
        <taxon>Cytophagaceae</taxon>
        <taxon>Spirosoma</taxon>
    </lineage>
</organism>
<dbReference type="Pfam" id="PF03544">
    <property type="entry name" value="TonB_C"/>
    <property type="match status" value="2"/>
</dbReference>
<dbReference type="Gene3D" id="3.90.930.1">
    <property type="match status" value="1"/>
</dbReference>
<keyword evidence="8" id="KW-1133">Transmembrane helix</keyword>
<dbReference type="SUPFAM" id="SSF82185">
    <property type="entry name" value="Histone H3 K4-specific methyltransferase SET7/9 N-terminal domain"/>
    <property type="match status" value="2"/>
</dbReference>
<dbReference type="RefSeq" id="WP_167217847.1">
    <property type="nucleotide sequence ID" value="NZ_CP050063.1"/>
</dbReference>
<dbReference type="SUPFAM" id="SSF74653">
    <property type="entry name" value="TolA/TonB C-terminal domain"/>
    <property type="match status" value="2"/>
</dbReference>
<evidence type="ECO:0000256" key="1">
    <source>
        <dbReference type="ARBA" id="ARBA00004383"/>
    </source>
</evidence>
<evidence type="ECO:0000256" key="6">
    <source>
        <dbReference type="ARBA" id="ARBA00022692"/>
    </source>
</evidence>
<evidence type="ECO:0000256" key="5">
    <source>
        <dbReference type="ARBA" id="ARBA00022519"/>
    </source>
</evidence>
<dbReference type="Proteomes" id="UP000501802">
    <property type="component" value="Chromosome"/>
</dbReference>
<keyword evidence="10" id="KW-0732">Signal</keyword>
<dbReference type="AlphaFoldDB" id="A0A6G9AYE3"/>
<evidence type="ECO:0000259" key="11">
    <source>
        <dbReference type="PROSITE" id="PS52015"/>
    </source>
</evidence>
<feature type="chain" id="PRO_5026257871" evidence="10">
    <location>
        <begin position="20"/>
        <end position="485"/>
    </location>
</feature>
<name>A0A6G9AYE3_9BACT</name>
<feature type="domain" description="TonB C-terminal" evidence="11">
    <location>
        <begin position="37"/>
        <end position="133"/>
    </location>
</feature>
<dbReference type="GO" id="GO:0055085">
    <property type="term" value="P:transmembrane transport"/>
    <property type="evidence" value="ECO:0007669"/>
    <property type="project" value="InterPro"/>
</dbReference>
<keyword evidence="5" id="KW-0997">Cell inner membrane</keyword>
<evidence type="ECO:0000313" key="12">
    <source>
        <dbReference type="EMBL" id="QIP17213.1"/>
    </source>
</evidence>
<evidence type="ECO:0000256" key="3">
    <source>
        <dbReference type="ARBA" id="ARBA00022448"/>
    </source>
</evidence>
<dbReference type="InterPro" id="IPR051045">
    <property type="entry name" value="TonB-dependent_transducer"/>
</dbReference>
<dbReference type="Gene3D" id="3.30.1150.10">
    <property type="match status" value="2"/>
</dbReference>
<dbReference type="NCBIfam" id="TIGR01352">
    <property type="entry name" value="tonB_Cterm"/>
    <property type="match status" value="2"/>
</dbReference>
<comment type="similarity">
    <text evidence="2">Belongs to the TonB family.</text>
</comment>
<dbReference type="GO" id="GO:0031992">
    <property type="term" value="F:energy transducer activity"/>
    <property type="evidence" value="ECO:0007669"/>
    <property type="project" value="TreeGrafter"/>
</dbReference>
<dbReference type="PANTHER" id="PTHR33446">
    <property type="entry name" value="PROTEIN TONB-RELATED"/>
    <property type="match status" value="1"/>
</dbReference>
<keyword evidence="9" id="KW-0472">Membrane</keyword>
<evidence type="ECO:0000256" key="4">
    <source>
        <dbReference type="ARBA" id="ARBA00022475"/>
    </source>
</evidence>
<evidence type="ECO:0000256" key="8">
    <source>
        <dbReference type="ARBA" id="ARBA00022989"/>
    </source>
</evidence>
<keyword evidence="3" id="KW-0813">Transport</keyword>
<evidence type="ECO:0000256" key="9">
    <source>
        <dbReference type="ARBA" id="ARBA00023136"/>
    </source>
</evidence>
<keyword evidence="6" id="KW-0812">Transmembrane</keyword>
<evidence type="ECO:0000256" key="7">
    <source>
        <dbReference type="ARBA" id="ARBA00022927"/>
    </source>
</evidence>
<keyword evidence="4" id="KW-1003">Cell membrane</keyword>
<feature type="domain" description="TonB C-terminal" evidence="11">
    <location>
        <begin position="395"/>
        <end position="485"/>
    </location>
</feature>
<gene>
    <name evidence="12" type="ORF">G8759_33525</name>
</gene>
<dbReference type="KEGG" id="spib:G8759_33525"/>
<dbReference type="GO" id="GO:0098797">
    <property type="term" value="C:plasma membrane protein complex"/>
    <property type="evidence" value="ECO:0007669"/>
    <property type="project" value="TreeGrafter"/>
</dbReference>
<dbReference type="InterPro" id="IPR037682">
    <property type="entry name" value="TonB_C"/>
</dbReference>
<reference evidence="12 13" key="1">
    <citation type="submission" date="2020-03" db="EMBL/GenBank/DDBJ databases">
        <authorList>
            <person name="Kim M.K."/>
        </authorList>
    </citation>
    <scope>NUCLEOTIDE SEQUENCE [LARGE SCALE GENOMIC DNA]</scope>
    <source>
        <strain evidence="12 13">BT328</strain>
    </source>
</reference>
<dbReference type="PROSITE" id="PS52015">
    <property type="entry name" value="TONB_CTD"/>
    <property type="match status" value="2"/>
</dbReference>
<keyword evidence="13" id="KW-1185">Reference proteome</keyword>
<evidence type="ECO:0000256" key="10">
    <source>
        <dbReference type="SAM" id="SignalP"/>
    </source>
</evidence>
<protein>
    <submittedName>
        <fullName evidence="12">TonB family protein</fullName>
    </submittedName>
</protein>
<keyword evidence="7" id="KW-0653">Protein transport</keyword>
<dbReference type="EMBL" id="CP050063">
    <property type="protein sequence ID" value="QIP17213.1"/>
    <property type="molecule type" value="Genomic_DNA"/>
</dbReference>
<dbReference type="GO" id="GO:0015031">
    <property type="term" value="P:protein transport"/>
    <property type="evidence" value="ECO:0007669"/>
    <property type="project" value="UniProtKB-KW"/>
</dbReference>
<feature type="signal peptide" evidence="10">
    <location>
        <begin position="1"/>
        <end position="19"/>
    </location>
</feature>